<dbReference type="HAMAP" id="MF_00096">
    <property type="entry name" value="MutS"/>
    <property type="match status" value="1"/>
</dbReference>
<dbReference type="InterPro" id="IPR036678">
    <property type="entry name" value="MutS_con_dom_sf"/>
</dbReference>
<dbReference type="InterPro" id="IPR000432">
    <property type="entry name" value="DNA_mismatch_repair_MutS_C"/>
</dbReference>
<dbReference type="Gene3D" id="3.40.1170.10">
    <property type="entry name" value="DNA repair protein MutS, domain I"/>
    <property type="match status" value="1"/>
</dbReference>
<dbReference type="Pfam" id="PF01624">
    <property type="entry name" value="MutS_I"/>
    <property type="match status" value="1"/>
</dbReference>
<dbReference type="Pfam" id="PF05192">
    <property type="entry name" value="MutS_III"/>
    <property type="match status" value="1"/>
</dbReference>
<dbReference type="InterPro" id="IPR005748">
    <property type="entry name" value="DNA_mismatch_repair_MutS"/>
</dbReference>
<dbReference type="SUPFAM" id="SSF52540">
    <property type="entry name" value="P-loop containing nucleoside triphosphate hydrolases"/>
    <property type="match status" value="1"/>
</dbReference>
<feature type="domain" description="DNA mismatch repair proteins mutS family" evidence="12">
    <location>
        <begin position="740"/>
        <end position="756"/>
    </location>
</feature>
<dbReference type="Gene3D" id="3.30.420.110">
    <property type="entry name" value="MutS, connector domain"/>
    <property type="match status" value="1"/>
</dbReference>
<organism evidence="13 14">
    <name type="scientific">Pyxidicoccus parkwayensis</name>
    <dbReference type="NCBI Taxonomy" id="2813578"/>
    <lineage>
        <taxon>Bacteria</taxon>
        <taxon>Pseudomonadati</taxon>
        <taxon>Myxococcota</taxon>
        <taxon>Myxococcia</taxon>
        <taxon>Myxococcales</taxon>
        <taxon>Cystobacterineae</taxon>
        <taxon>Myxococcaceae</taxon>
        <taxon>Pyxidicoccus</taxon>
    </lineage>
</organism>
<dbReference type="Pfam" id="PF05188">
    <property type="entry name" value="MutS_II"/>
    <property type="match status" value="1"/>
</dbReference>
<evidence type="ECO:0000256" key="2">
    <source>
        <dbReference type="ARBA" id="ARBA00021982"/>
    </source>
</evidence>
<sequence>MGVTQQAKAAKAAVEVPGDVTPDVVPGTAGVSGSPGSVDGAGAREIASLTPMMRQYLELKALHPDSVLFFRLGDFYEMFFEDAVRASEILQITLTARAKGADKVPMCGVPYHSARRYIARLIGEGLKVAICEQVEEPGSGPGIVRRDVTRVITPGMVLDDEVLEPQASNFLAAVCWSEKGWGAALLEASTGEFMALEAATSAELAEALSRVEPRELLVPQGQRNAPEVAQLCGRLSRTPAVAEGEAAAFEPTRAANYLRGHFSVQSLSAFGLEDAPLATGAAGAALRYLKDTQKTPAAHVDRLSRQERAGHLLMDESSRANLEVLRSLRDGGRKGSLLGVLDRTVTSLGARKLARWLASPLGSLPEIHARLDAVEELSGRSVWREELATLLKEVGDLERLCGRLSLGAGNARDLRALGVSLAQLPRLGAALARCQSALLSSLSGPLGALPELADLLGRAVADEPPVTLKEGGMIRPGFHQELDELVALSTSGKDVLLQIEAREKERTGISSLKVRYNKVFGYYLEVTKANLHLVPAEYIRKQTTVGAERFVTPELKEYEEKVLTAEERRCVLELQLFEELRAKVVAEAPRIRSAAEAVAACDALLSFARCAAEYGYTRPEVDASEVLHINAGRHPVVERMLGAGESFVPNDVRMDPEDAQLLVITGPNMAGKSTVMRQVALTALMAQAGSFVPAKSARLGLCDRIFTRVGAADNLARGQSTFMVEMTETSHILHHATRKSLIILDEIGRGTSTFDGLSIAWAVAEHLHDTVGARALFATHYHELVDLARERPRVKNLCIAVKEQGGKVIFLRKLVPGGASRSYGIEVAKLAGLPPEVVARARELLQNLESGELDDAGRPRVAVRQPGKKGSTSGQLGLFVAEPAPVLQASGPALSPAHQKVMDTLKAVTIDRMTPLDALNLLARLQRELE</sequence>
<dbReference type="InterPro" id="IPR007861">
    <property type="entry name" value="DNA_mismatch_repair_MutS_clamp"/>
</dbReference>
<dbReference type="PANTHER" id="PTHR11361">
    <property type="entry name" value="DNA MISMATCH REPAIR PROTEIN MUTS FAMILY MEMBER"/>
    <property type="match status" value="1"/>
</dbReference>
<evidence type="ECO:0000313" key="14">
    <source>
        <dbReference type="Proteomes" id="UP000662747"/>
    </source>
</evidence>
<dbReference type="PANTHER" id="PTHR11361:SF34">
    <property type="entry name" value="DNA MISMATCH REPAIR PROTEIN MSH1, MITOCHONDRIAL"/>
    <property type="match status" value="1"/>
</dbReference>
<dbReference type="PROSITE" id="PS00486">
    <property type="entry name" value="DNA_MISMATCH_REPAIR_2"/>
    <property type="match status" value="1"/>
</dbReference>
<dbReference type="InterPro" id="IPR027417">
    <property type="entry name" value="P-loop_NTPase"/>
</dbReference>
<dbReference type="InterPro" id="IPR045076">
    <property type="entry name" value="MutS"/>
</dbReference>
<keyword evidence="4 9" id="KW-0227">DNA damage</keyword>
<feature type="binding site" evidence="9">
    <location>
        <begin position="666"/>
        <end position="673"/>
    </location>
    <ligand>
        <name>ATP</name>
        <dbReference type="ChEBI" id="CHEBI:30616"/>
    </ligand>
</feature>
<dbReference type="Gene3D" id="1.10.1420.10">
    <property type="match status" value="2"/>
</dbReference>
<comment type="similarity">
    <text evidence="1 9 10">Belongs to the DNA mismatch repair MutS family.</text>
</comment>
<keyword evidence="3 9" id="KW-0547">Nucleotide-binding</keyword>
<dbReference type="InterPro" id="IPR017261">
    <property type="entry name" value="DNA_mismatch_repair_MutS/MSH"/>
</dbReference>
<dbReference type="SUPFAM" id="SSF53150">
    <property type="entry name" value="DNA repair protein MutS, domain II"/>
    <property type="match status" value="1"/>
</dbReference>
<dbReference type="InterPro" id="IPR007695">
    <property type="entry name" value="DNA_mismatch_repair_MutS-lik_N"/>
</dbReference>
<evidence type="ECO:0000256" key="9">
    <source>
        <dbReference type="HAMAP-Rule" id="MF_00096"/>
    </source>
</evidence>
<dbReference type="InterPro" id="IPR007860">
    <property type="entry name" value="DNA_mmatch_repair_MutS_con_dom"/>
</dbReference>
<evidence type="ECO:0000256" key="5">
    <source>
        <dbReference type="ARBA" id="ARBA00022840"/>
    </source>
</evidence>
<dbReference type="CDD" id="cd03284">
    <property type="entry name" value="ABC_MutS1"/>
    <property type="match status" value="1"/>
</dbReference>
<evidence type="ECO:0000256" key="3">
    <source>
        <dbReference type="ARBA" id="ARBA00022741"/>
    </source>
</evidence>
<evidence type="ECO:0000256" key="8">
    <source>
        <dbReference type="ARBA" id="ARBA00024647"/>
    </source>
</evidence>
<dbReference type="NCBIfam" id="TIGR01070">
    <property type="entry name" value="mutS1"/>
    <property type="match status" value="1"/>
</dbReference>
<comment type="function">
    <text evidence="8 9">This protein is involved in the repair of mismatches in DNA. It is possible that it carries out the mismatch recognition step. This protein has a weak ATPase activity.</text>
</comment>
<proteinExistence type="inferred from homology"/>
<gene>
    <name evidence="9 13" type="primary">mutS</name>
    <name evidence="13" type="ORF">JY651_13760</name>
</gene>
<accession>A0ABX7P635</accession>
<dbReference type="Pfam" id="PF00488">
    <property type="entry name" value="MutS_V"/>
    <property type="match status" value="1"/>
</dbReference>
<dbReference type="RefSeq" id="WP_206727477.1">
    <property type="nucleotide sequence ID" value="NZ_CP071090.1"/>
</dbReference>
<dbReference type="InterPro" id="IPR036187">
    <property type="entry name" value="DNA_mismatch_repair_MutS_sf"/>
</dbReference>
<evidence type="ECO:0000256" key="11">
    <source>
        <dbReference type="SAM" id="MobiDB-lite"/>
    </source>
</evidence>
<dbReference type="Proteomes" id="UP000662747">
    <property type="component" value="Chromosome"/>
</dbReference>
<dbReference type="SUPFAM" id="SSF48334">
    <property type="entry name" value="DNA repair protein MutS, domain III"/>
    <property type="match status" value="1"/>
</dbReference>
<dbReference type="SUPFAM" id="SSF55271">
    <property type="entry name" value="DNA repair protein MutS, domain I"/>
    <property type="match status" value="1"/>
</dbReference>
<dbReference type="PIRSF" id="PIRSF037677">
    <property type="entry name" value="DNA_mis_repair_Msh6"/>
    <property type="match status" value="1"/>
</dbReference>
<evidence type="ECO:0000313" key="13">
    <source>
        <dbReference type="EMBL" id="QSQ25926.1"/>
    </source>
</evidence>
<dbReference type="Gene3D" id="3.40.50.300">
    <property type="entry name" value="P-loop containing nucleotide triphosphate hydrolases"/>
    <property type="match status" value="1"/>
</dbReference>
<dbReference type="EMBL" id="CP071090">
    <property type="protein sequence ID" value="QSQ25926.1"/>
    <property type="molecule type" value="Genomic_DNA"/>
</dbReference>
<dbReference type="InterPro" id="IPR016151">
    <property type="entry name" value="DNA_mismatch_repair_MutS_N"/>
</dbReference>
<dbReference type="NCBIfam" id="NF003810">
    <property type="entry name" value="PRK05399.1"/>
    <property type="match status" value="1"/>
</dbReference>
<reference evidence="13 14" key="1">
    <citation type="submission" date="2021-02" db="EMBL/GenBank/DDBJ databases">
        <title>De Novo genome assembly of isolated myxobacteria.</title>
        <authorList>
            <person name="Stevens D.C."/>
        </authorList>
    </citation>
    <scope>NUCLEOTIDE SEQUENCE [LARGE SCALE GENOMIC DNA]</scope>
    <source>
        <strain evidence="14">SCPEA02</strain>
    </source>
</reference>
<feature type="region of interest" description="Disordered" evidence="11">
    <location>
        <begin position="856"/>
        <end position="875"/>
    </location>
</feature>
<keyword evidence="7 9" id="KW-0234">DNA repair</keyword>
<keyword evidence="5 9" id="KW-0067">ATP-binding</keyword>
<dbReference type="Pfam" id="PF05190">
    <property type="entry name" value="MutS_IV"/>
    <property type="match status" value="1"/>
</dbReference>
<keyword evidence="14" id="KW-1185">Reference proteome</keyword>
<dbReference type="InterPro" id="IPR007696">
    <property type="entry name" value="DNA_mismatch_repair_MutS_core"/>
</dbReference>
<keyword evidence="6 9" id="KW-0238">DNA-binding</keyword>
<evidence type="ECO:0000256" key="6">
    <source>
        <dbReference type="ARBA" id="ARBA00023125"/>
    </source>
</evidence>
<evidence type="ECO:0000256" key="4">
    <source>
        <dbReference type="ARBA" id="ARBA00022763"/>
    </source>
</evidence>
<evidence type="ECO:0000256" key="1">
    <source>
        <dbReference type="ARBA" id="ARBA00006271"/>
    </source>
</evidence>
<evidence type="ECO:0000259" key="12">
    <source>
        <dbReference type="PROSITE" id="PS00486"/>
    </source>
</evidence>
<dbReference type="SMART" id="SM00534">
    <property type="entry name" value="MUTSac"/>
    <property type="match status" value="1"/>
</dbReference>
<dbReference type="SMART" id="SM00533">
    <property type="entry name" value="MUTSd"/>
    <property type="match status" value="1"/>
</dbReference>
<protein>
    <recommendedName>
        <fullName evidence="2 9">DNA mismatch repair protein MutS</fullName>
    </recommendedName>
</protein>
<evidence type="ECO:0000256" key="10">
    <source>
        <dbReference type="RuleBase" id="RU003756"/>
    </source>
</evidence>
<evidence type="ECO:0000256" key="7">
    <source>
        <dbReference type="ARBA" id="ARBA00023204"/>
    </source>
</evidence>
<name>A0ABX7P635_9BACT</name>